<sequence>MASLRLVGPFSGSTRIRPAHNTFGPSDQAHPLCPSILRPACPVGPSQQRMLHLQFSTMENSPPPTAAAAEAAQPDPLHPADPAAMRPPSPPRAPLAFPTLDSLAAFLRPRLPPQALSSWGAVPGTKTLLNLFLELSHGDCTLIDLLPAATAAPPSAPRVVRAVHVMTVRIRNRRGARLVEARQLLSDGTVRRRGPRPLSEKMRPGESPEAAAVRAVREELGERARVRIGGEARGEARVEERESASYPGLPARYVLHAVDAEVVDGVPEEGEFETEEAGEDDGDAGAGAITVKRHYWEWVEDEDGDGEHKEVAAATGAGAR</sequence>
<evidence type="ECO:0000256" key="1">
    <source>
        <dbReference type="SAM" id="MobiDB-lite"/>
    </source>
</evidence>
<dbReference type="Proteomes" id="UP001497457">
    <property type="component" value="Chromosome 34rd"/>
</dbReference>
<feature type="compositionally biased region" description="Low complexity" evidence="1">
    <location>
        <begin position="66"/>
        <end position="84"/>
    </location>
</feature>
<evidence type="ECO:0008006" key="4">
    <source>
        <dbReference type="Google" id="ProtNLM"/>
    </source>
</evidence>
<dbReference type="PANTHER" id="PTHR36395">
    <property type="entry name" value="RING-H2 ZINC FINGER PROTEIN"/>
    <property type="match status" value="1"/>
</dbReference>
<reference evidence="2 3" key="2">
    <citation type="submission" date="2024-10" db="EMBL/GenBank/DDBJ databases">
        <authorList>
            <person name="Ryan C."/>
        </authorList>
    </citation>
    <scope>NUCLEOTIDE SEQUENCE [LARGE SCALE GENOMIC DNA]</scope>
</reference>
<reference evidence="3" key="1">
    <citation type="submission" date="2024-06" db="EMBL/GenBank/DDBJ databases">
        <authorList>
            <person name="Ryan C."/>
        </authorList>
    </citation>
    <scope>NUCLEOTIDE SEQUENCE [LARGE SCALE GENOMIC DNA]</scope>
</reference>
<keyword evidence="3" id="KW-1185">Reference proteome</keyword>
<feature type="region of interest" description="Disordered" evidence="1">
    <location>
        <begin position="1"/>
        <end position="25"/>
    </location>
</feature>
<proteinExistence type="predicted"/>
<dbReference type="PANTHER" id="PTHR36395:SF1">
    <property type="entry name" value="RING-H2 ZINC FINGER PROTEIN"/>
    <property type="match status" value="1"/>
</dbReference>
<accession>A0ABC9DLW5</accession>
<gene>
    <name evidence="2" type="ORF">URODEC1_LOCUS86363</name>
</gene>
<feature type="region of interest" description="Disordered" evidence="1">
    <location>
        <begin position="269"/>
        <end position="320"/>
    </location>
</feature>
<evidence type="ECO:0000313" key="3">
    <source>
        <dbReference type="Proteomes" id="UP001497457"/>
    </source>
</evidence>
<dbReference type="Gene3D" id="3.90.79.10">
    <property type="entry name" value="Nucleoside Triphosphate Pyrophosphohydrolase"/>
    <property type="match status" value="1"/>
</dbReference>
<feature type="region of interest" description="Disordered" evidence="1">
    <location>
        <begin position="190"/>
        <end position="209"/>
    </location>
</feature>
<dbReference type="InterPro" id="IPR015797">
    <property type="entry name" value="NUDIX_hydrolase-like_dom_sf"/>
</dbReference>
<dbReference type="AlphaFoldDB" id="A0ABC9DLW5"/>
<feature type="compositionally biased region" description="Acidic residues" evidence="1">
    <location>
        <begin position="269"/>
        <end position="283"/>
    </location>
</feature>
<feature type="region of interest" description="Disordered" evidence="1">
    <location>
        <begin position="57"/>
        <end position="94"/>
    </location>
</feature>
<dbReference type="SUPFAM" id="SSF55811">
    <property type="entry name" value="Nudix"/>
    <property type="match status" value="1"/>
</dbReference>
<dbReference type="EMBL" id="OZ075144">
    <property type="protein sequence ID" value="CAL5040894.1"/>
    <property type="molecule type" value="Genomic_DNA"/>
</dbReference>
<protein>
    <recommendedName>
        <fullName evidence="4">Nudix hydrolase domain-containing protein</fullName>
    </recommendedName>
</protein>
<organism evidence="2 3">
    <name type="scientific">Urochloa decumbens</name>
    <dbReference type="NCBI Taxonomy" id="240449"/>
    <lineage>
        <taxon>Eukaryota</taxon>
        <taxon>Viridiplantae</taxon>
        <taxon>Streptophyta</taxon>
        <taxon>Embryophyta</taxon>
        <taxon>Tracheophyta</taxon>
        <taxon>Spermatophyta</taxon>
        <taxon>Magnoliopsida</taxon>
        <taxon>Liliopsida</taxon>
        <taxon>Poales</taxon>
        <taxon>Poaceae</taxon>
        <taxon>PACMAD clade</taxon>
        <taxon>Panicoideae</taxon>
        <taxon>Panicodae</taxon>
        <taxon>Paniceae</taxon>
        <taxon>Melinidinae</taxon>
        <taxon>Urochloa</taxon>
    </lineage>
</organism>
<evidence type="ECO:0000313" key="2">
    <source>
        <dbReference type="EMBL" id="CAL5040894.1"/>
    </source>
</evidence>
<name>A0ABC9DLW5_9POAL</name>